<dbReference type="Proteomes" id="UP001458880">
    <property type="component" value="Unassembled WGS sequence"/>
</dbReference>
<evidence type="ECO:0000313" key="2">
    <source>
        <dbReference type="Proteomes" id="UP001458880"/>
    </source>
</evidence>
<dbReference type="AlphaFoldDB" id="A0AAW1MIU2"/>
<keyword evidence="2" id="KW-1185">Reference proteome</keyword>
<reference evidence="1 2" key="1">
    <citation type="journal article" date="2024" name="BMC Genomics">
        <title>De novo assembly and annotation of Popillia japonica's genome with initial clues to its potential as an invasive pest.</title>
        <authorList>
            <person name="Cucini C."/>
            <person name="Boschi S."/>
            <person name="Funari R."/>
            <person name="Cardaioli E."/>
            <person name="Iannotti N."/>
            <person name="Marturano G."/>
            <person name="Paoli F."/>
            <person name="Bruttini M."/>
            <person name="Carapelli A."/>
            <person name="Frati F."/>
            <person name="Nardi F."/>
        </authorList>
    </citation>
    <scope>NUCLEOTIDE SEQUENCE [LARGE SCALE GENOMIC DNA]</scope>
    <source>
        <strain evidence="1">DMR45628</strain>
    </source>
</reference>
<name>A0AAW1MIU2_POPJA</name>
<organism evidence="1 2">
    <name type="scientific">Popillia japonica</name>
    <name type="common">Japanese beetle</name>
    <dbReference type="NCBI Taxonomy" id="7064"/>
    <lineage>
        <taxon>Eukaryota</taxon>
        <taxon>Metazoa</taxon>
        <taxon>Ecdysozoa</taxon>
        <taxon>Arthropoda</taxon>
        <taxon>Hexapoda</taxon>
        <taxon>Insecta</taxon>
        <taxon>Pterygota</taxon>
        <taxon>Neoptera</taxon>
        <taxon>Endopterygota</taxon>
        <taxon>Coleoptera</taxon>
        <taxon>Polyphaga</taxon>
        <taxon>Scarabaeiformia</taxon>
        <taxon>Scarabaeidae</taxon>
        <taxon>Rutelinae</taxon>
        <taxon>Popillia</taxon>
    </lineage>
</organism>
<proteinExistence type="predicted"/>
<sequence length="108" mass="11724">MRSKSHTNSPFHAEKIVPVISSSAQEMSVAERAAKNPYVVKRPLLLRENGLNGANPVDPRSLSLNGLDSLNAPSLNALSRTPPVNASVADQTQIKGNHLELDNFVEKR</sequence>
<evidence type="ECO:0000313" key="1">
    <source>
        <dbReference type="EMBL" id="KAK9746651.1"/>
    </source>
</evidence>
<accession>A0AAW1MIU2</accession>
<gene>
    <name evidence="1" type="ORF">QE152_g5914</name>
</gene>
<dbReference type="EMBL" id="JASPKY010000038">
    <property type="protein sequence ID" value="KAK9746651.1"/>
    <property type="molecule type" value="Genomic_DNA"/>
</dbReference>
<comment type="caution">
    <text evidence="1">The sequence shown here is derived from an EMBL/GenBank/DDBJ whole genome shotgun (WGS) entry which is preliminary data.</text>
</comment>
<protein>
    <submittedName>
        <fullName evidence="1">Uncharacterized protein</fullName>
    </submittedName>
</protein>